<comment type="caution">
    <text evidence="2">The sequence shown here is derived from an EMBL/GenBank/DDBJ whole genome shotgun (WGS) entry which is preliminary data.</text>
</comment>
<sequence>MRSLVTSGSQGEQAGRLFLAAVVVVFLPYLPFGNIIAYPFVILTTWFHEMGHGFTAILLGNSFEQLVILPSGSGYALSSIASDASRFERAAIAAGGPIAPSLFGAAFILASAKTQWWKPAFYALTAILVLSVVIWVRSWVGVLVLPALAALFVLVAKKARPEWQRFTLQFIGLLAALSMFRDWDYLFSKNATINGEVMLSDTGQMQAQLALPYWFWAGVIITICFAIVGVSLKVALAASTRQTSSWSRQGWRKR</sequence>
<keyword evidence="1" id="KW-0812">Transmembrane</keyword>
<proteinExistence type="predicted"/>
<keyword evidence="3" id="KW-1185">Reference proteome</keyword>
<dbReference type="PANTHER" id="PTHR33979">
    <property type="entry name" value="OS02G0221600 PROTEIN"/>
    <property type="match status" value="1"/>
</dbReference>
<organism evidence="2 3">
    <name type="scientific">Altererythrobacter lutimaris</name>
    <dbReference type="NCBI Taxonomy" id="2743979"/>
    <lineage>
        <taxon>Bacteria</taxon>
        <taxon>Pseudomonadati</taxon>
        <taxon>Pseudomonadota</taxon>
        <taxon>Alphaproteobacteria</taxon>
        <taxon>Sphingomonadales</taxon>
        <taxon>Erythrobacteraceae</taxon>
        <taxon>Altererythrobacter</taxon>
    </lineage>
</organism>
<keyword evidence="1" id="KW-1133">Transmembrane helix</keyword>
<evidence type="ECO:0000313" key="3">
    <source>
        <dbReference type="Proteomes" id="UP000546031"/>
    </source>
</evidence>
<dbReference type="PANTHER" id="PTHR33979:SF2">
    <property type="entry name" value="PEPTIDASE M50B-LIKE-DOMAIN-CONTAINING PROTEIN"/>
    <property type="match status" value="1"/>
</dbReference>
<evidence type="ECO:0000313" key="2">
    <source>
        <dbReference type="EMBL" id="NVE95172.1"/>
    </source>
</evidence>
<dbReference type="RefSeq" id="WP_176273363.1">
    <property type="nucleotide sequence ID" value="NZ_JABWTA010000001.1"/>
</dbReference>
<feature type="transmembrane region" description="Helical" evidence="1">
    <location>
        <begin position="17"/>
        <end position="41"/>
    </location>
</feature>
<dbReference type="Pfam" id="PF13398">
    <property type="entry name" value="Peptidase_M50B"/>
    <property type="match status" value="1"/>
</dbReference>
<feature type="transmembrane region" description="Helical" evidence="1">
    <location>
        <begin position="213"/>
        <end position="238"/>
    </location>
</feature>
<feature type="transmembrane region" description="Helical" evidence="1">
    <location>
        <begin position="166"/>
        <end position="183"/>
    </location>
</feature>
<accession>A0A850HI95</accession>
<dbReference type="Proteomes" id="UP000546031">
    <property type="component" value="Unassembled WGS sequence"/>
</dbReference>
<evidence type="ECO:0000256" key="1">
    <source>
        <dbReference type="SAM" id="Phobius"/>
    </source>
</evidence>
<dbReference type="InterPro" id="IPR049500">
    <property type="entry name" value="Peptidase_M50B-like"/>
</dbReference>
<name>A0A850HI95_9SPHN</name>
<reference evidence="2 3" key="1">
    <citation type="submission" date="2020-06" db="EMBL/GenBank/DDBJ databases">
        <title>Altererythrobacter lutimaris sp. nov., a marine bacterium isolated from a tidal flat.</title>
        <authorList>
            <person name="Kim D."/>
            <person name="Yoo Y."/>
            <person name="Kim J.-J."/>
        </authorList>
    </citation>
    <scope>NUCLEOTIDE SEQUENCE [LARGE SCALE GENOMIC DNA]</scope>
    <source>
        <strain evidence="2 3">JGD-16</strain>
    </source>
</reference>
<gene>
    <name evidence="2" type="ORF">HUO12_09705</name>
</gene>
<feature type="transmembrane region" description="Helical" evidence="1">
    <location>
        <begin position="121"/>
        <end position="154"/>
    </location>
</feature>
<protein>
    <submittedName>
        <fullName evidence="2">M50 family metallopeptidase</fullName>
    </submittedName>
</protein>
<dbReference type="EMBL" id="JABWTA010000001">
    <property type="protein sequence ID" value="NVE95172.1"/>
    <property type="molecule type" value="Genomic_DNA"/>
</dbReference>
<dbReference type="AlphaFoldDB" id="A0A850HI95"/>
<feature type="transmembrane region" description="Helical" evidence="1">
    <location>
        <begin position="90"/>
        <end position="109"/>
    </location>
</feature>
<keyword evidence="1" id="KW-0472">Membrane</keyword>